<dbReference type="InterPro" id="IPR007573">
    <property type="entry name" value="QWRF"/>
</dbReference>
<comment type="similarity">
    <text evidence="1">Belongs to the QWRF family.</text>
</comment>
<organism evidence="3 4">
    <name type="scientific">Eruca vesicaria subsp. sativa</name>
    <name type="common">Garden rocket</name>
    <name type="synonym">Eruca sativa</name>
    <dbReference type="NCBI Taxonomy" id="29727"/>
    <lineage>
        <taxon>Eukaryota</taxon>
        <taxon>Viridiplantae</taxon>
        <taxon>Streptophyta</taxon>
        <taxon>Embryophyta</taxon>
        <taxon>Tracheophyta</taxon>
        <taxon>Spermatophyta</taxon>
        <taxon>Magnoliopsida</taxon>
        <taxon>eudicotyledons</taxon>
        <taxon>Gunneridae</taxon>
        <taxon>Pentapetalae</taxon>
        <taxon>rosids</taxon>
        <taxon>malvids</taxon>
        <taxon>Brassicales</taxon>
        <taxon>Brassicaceae</taxon>
        <taxon>Brassiceae</taxon>
        <taxon>Eruca</taxon>
    </lineage>
</organism>
<keyword evidence="4" id="KW-1185">Reference proteome</keyword>
<feature type="region of interest" description="Disordered" evidence="2">
    <location>
        <begin position="204"/>
        <end position="229"/>
    </location>
</feature>
<evidence type="ECO:0000256" key="2">
    <source>
        <dbReference type="SAM" id="MobiDB-lite"/>
    </source>
</evidence>
<protein>
    <submittedName>
        <fullName evidence="3">Uncharacterized protein</fullName>
    </submittedName>
</protein>
<dbReference type="Pfam" id="PF04484">
    <property type="entry name" value="QWRF"/>
    <property type="match status" value="1"/>
</dbReference>
<reference evidence="3 4" key="1">
    <citation type="submission" date="2022-03" db="EMBL/GenBank/DDBJ databases">
        <authorList>
            <person name="Macdonald S."/>
            <person name="Ahmed S."/>
            <person name="Newling K."/>
        </authorList>
    </citation>
    <scope>NUCLEOTIDE SEQUENCE [LARGE SCALE GENOMIC DNA]</scope>
</reference>
<dbReference type="EMBL" id="CAKOAT010226265">
    <property type="protein sequence ID" value="CAH8357050.1"/>
    <property type="molecule type" value="Genomic_DNA"/>
</dbReference>
<proteinExistence type="inferred from homology"/>
<accession>A0ABC8KEF0</accession>
<gene>
    <name evidence="3" type="ORF">ERUC_LOCUS22805</name>
</gene>
<comment type="caution">
    <text evidence="3">The sequence shown here is derived from an EMBL/GenBank/DDBJ whole genome shotgun (WGS) entry which is preliminary data.</text>
</comment>
<evidence type="ECO:0000256" key="1">
    <source>
        <dbReference type="ARBA" id="ARBA00010016"/>
    </source>
</evidence>
<dbReference type="PANTHER" id="PTHR31807">
    <property type="entry name" value="AUGMIN FAMILY MEMBER"/>
    <property type="match status" value="1"/>
</dbReference>
<name>A0ABC8KEF0_ERUVS</name>
<evidence type="ECO:0000313" key="4">
    <source>
        <dbReference type="Proteomes" id="UP001642260"/>
    </source>
</evidence>
<dbReference type="PANTHER" id="PTHR31807:SF31">
    <property type="entry name" value="QWRF MOTIF PROTEIN (DUF566)-RELATED"/>
    <property type="match status" value="1"/>
</dbReference>
<feature type="region of interest" description="Disordered" evidence="2">
    <location>
        <begin position="51"/>
        <end position="70"/>
    </location>
</feature>
<evidence type="ECO:0000313" key="3">
    <source>
        <dbReference type="EMBL" id="CAH8357050.1"/>
    </source>
</evidence>
<dbReference type="AlphaFoldDB" id="A0ABC8KEF0"/>
<dbReference type="Proteomes" id="UP001642260">
    <property type="component" value="Unassembled WGS sequence"/>
</dbReference>
<sequence length="327" mass="36713">MKPSASLDSWSEYFRRGDSDIFRIIDHAIMANRCTGCDNLELSVPGGDEEANDIGDMGVDGGEAGGSKESKANTTLGDLTSLRKLKLMSLNVDIKVGFWLFLREWKEIVDQWVKTTKEIADSLDFGSKPTASMANKKAKSTVFQKKKKIYTYKSLEITKAMNHEQIKAEVFNEQMLRFGNHSKDSQNHILTAARYGGSSMSQWAMSPGRSLEAAHQTSSSLKPPRDKGLGKLLNLRFDFSRRKKKPSSPLKPKTTESTHQLKLMNNQLVQWRFANARESAANNTPSKGNNVIIITSTHETLFQKQLLCAWDALTKLQNLVIQERINL</sequence>